<evidence type="ECO:0000313" key="8">
    <source>
        <dbReference type="EMBL" id="KAI7804341.1"/>
    </source>
</evidence>
<proteinExistence type="inferred from homology"/>
<dbReference type="AlphaFoldDB" id="A0A9W7TWJ8"/>
<dbReference type="GO" id="GO:0005829">
    <property type="term" value="C:cytosol"/>
    <property type="evidence" value="ECO:0007669"/>
    <property type="project" value="TreeGrafter"/>
</dbReference>
<dbReference type="Pfam" id="PF13847">
    <property type="entry name" value="Methyltransf_31"/>
    <property type="match status" value="1"/>
</dbReference>
<dbReference type="PANTHER" id="PTHR43675">
    <property type="entry name" value="ARSENITE METHYLTRANSFERASE"/>
    <property type="match status" value="1"/>
</dbReference>
<comment type="caution">
    <text evidence="8">The sequence shown here is derived from an EMBL/GenBank/DDBJ whole genome shotgun (WGS) entry which is preliminary data.</text>
</comment>
<keyword evidence="9" id="KW-1185">Reference proteome</keyword>
<dbReference type="Gene3D" id="3.40.50.150">
    <property type="entry name" value="Vaccinia Virus protein VP39"/>
    <property type="match status" value="1"/>
</dbReference>
<evidence type="ECO:0000256" key="4">
    <source>
        <dbReference type="ARBA" id="ARBA00047941"/>
    </source>
</evidence>
<comment type="catalytic activity">
    <reaction evidence="4">
        <text>arsenic triglutathione + [thioredoxin]-dithiol + S-adenosyl-L-methionine + 2 H2O = methylarsonous acid + [thioredoxin]-disulfide + 3 glutathione + S-adenosyl-L-homocysteine + H(+)</text>
        <dbReference type="Rhea" id="RHEA:69460"/>
        <dbReference type="Rhea" id="RHEA-COMP:10698"/>
        <dbReference type="Rhea" id="RHEA-COMP:10700"/>
        <dbReference type="ChEBI" id="CHEBI:15377"/>
        <dbReference type="ChEBI" id="CHEBI:15378"/>
        <dbReference type="ChEBI" id="CHEBI:17826"/>
        <dbReference type="ChEBI" id="CHEBI:29950"/>
        <dbReference type="ChEBI" id="CHEBI:50058"/>
        <dbReference type="ChEBI" id="CHEBI:57856"/>
        <dbReference type="ChEBI" id="CHEBI:57925"/>
        <dbReference type="ChEBI" id="CHEBI:59789"/>
        <dbReference type="ChEBI" id="CHEBI:183640"/>
        <dbReference type="EC" id="2.1.1.137"/>
    </reaction>
</comment>
<dbReference type="SUPFAM" id="SSF53335">
    <property type="entry name" value="S-adenosyl-L-methionine-dependent methyltransferases"/>
    <property type="match status" value="1"/>
</dbReference>
<dbReference type="CDD" id="cd02440">
    <property type="entry name" value="AdoMet_MTases"/>
    <property type="match status" value="1"/>
</dbReference>
<dbReference type="GO" id="GO:0009404">
    <property type="term" value="P:toxin metabolic process"/>
    <property type="evidence" value="ECO:0007669"/>
    <property type="project" value="TreeGrafter"/>
</dbReference>
<reference evidence="8" key="1">
    <citation type="submission" date="2021-02" db="EMBL/GenBank/DDBJ databases">
        <title>Comparative genomics reveals that relaxation of natural selection precedes convergent phenotypic evolution of cavefish.</title>
        <authorList>
            <person name="Peng Z."/>
        </authorList>
    </citation>
    <scope>NUCLEOTIDE SEQUENCE</scope>
    <source>
        <tissue evidence="8">Muscle</tissue>
    </source>
</reference>
<accession>A0A9W7TWJ8</accession>
<evidence type="ECO:0000256" key="5">
    <source>
        <dbReference type="ARBA" id="ARBA00047943"/>
    </source>
</evidence>
<dbReference type="EMBL" id="JAFHDT010000010">
    <property type="protein sequence ID" value="KAI7804341.1"/>
    <property type="molecule type" value="Genomic_DNA"/>
</dbReference>
<dbReference type="GO" id="GO:0030791">
    <property type="term" value="F:arsenite methyltransferase activity"/>
    <property type="evidence" value="ECO:0007669"/>
    <property type="project" value="UniProtKB-EC"/>
</dbReference>
<sequence>MTLDMADTSALTSENACSSVYNEVKEYYGKILKQSSDLKSNACVPSAKSVPEYVRKVLAEIHQDVVAKYYGCGLVVPECLEGCSVLDLGCGSGRDCYMLSQIVGEKGQVTGIDMTEDQLEVARKYIDYHMQRFGYKKPNVNFVEGYIEALAEAGLKEKSYDVIISNCVVNLSPDKKSVLREAYRVLKDGGELYFSDVYSDSRIPEDLKANKVLWGECLSGALWWEDLIRLAEEVGFSKPRLVTASIITVGNKELEKLLGDYTFVSATYRLFKLPKGSKEQPCLAIYNGNMTGAVGSFEFDAQYTFKANQVMEVDGDVASILINSRFSEEFTFQPPGVNVSGRCYSKPKDVSINPFELVKQLGIARVTSSTGGCCADSESCR</sequence>
<dbReference type="InterPro" id="IPR025714">
    <property type="entry name" value="Methyltranfer_dom"/>
</dbReference>
<dbReference type="GO" id="GO:0018872">
    <property type="term" value="P:arsonoacetate metabolic process"/>
    <property type="evidence" value="ECO:0007669"/>
    <property type="project" value="TreeGrafter"/>
</dbReference>
<comment type="catalytic activity">
    <reaction evidence="6">
        <text>arsenic triglutathione + 3 [thioredoxin]-dithiol + 3 S-adenosyl-L-methionine = trimethylarsine + 3 [thioredoxin]-disulfide + 3 glutathione + 3 S-adenosyl-L-homocysteine + 3 H(+)</text>
        <dbReference type="Rhea" id="RHEA:69432"/>
        <dbReference type="Rhea" id="RHEA-COMP:10698"/>
        <dbReference type="Rhea" id="RHEA-COMP:10700"/>
        <dbReference type="ChEBI" id="CHEBI:15378"/>
        <dbReference type="ChEBI" id="CHEBI:27130"/>
        <dbReference type="ChEBI" id="CHEBI:29950"/>
        <dbReference type="ChEBI" id="CHEBI:50058"/>
        <dbReference type="ChEBI" id="CHEBI:57856"/>
        <dbReference type="ChEBI" id="CHEBI:57925"/>
        <dbReference type="ChEBI" id="CHEBI:59789"/>
        <dbReference type="ChEBI" id="CHEBI:183640"/>
        <dbReference type="EC" id="2.1.1.137"/>
    </reaction>
</comment>
<dbReference type="GO" id="GO:0032259">
    <property type="term" value="P:methylation"/>
    <property type="evidence" value="ECO:0007669"/>
    <property type="project" value="UniProtKB-KW"/>
</dbReference>
<dbReference type="PANTHER" id="PTHR43675:SF9">
    <property type="entry name" value="ARSENITE METHYLTRANSFERASE"/>
    <property type="match status" value="1"/>
</dbReference>
<keyword evidence="8" id="KW-0489">Methyltransferase</keyword>
<comment type="similarity">
    <text evidence="1">Belongs to the methyltransferase superfamily. Arsenite methyltransferase family.</text>
</comment>
<protein>
    <recommendedName>
        <fullName evidence="3">Arsenite methyltransferase</fullName>
        <ecNumber evidence="2">2.1.1.137</ecNumber>
    </recommendedName>
</protein>
<evidence type="ECO:0000313" key="9">
    <source>
        <dbReference type="Proteomes" id="UP001059041"/>
    </source>
</evidence>
<name>A0A9W7TWJ8_TRIRA</name>
<dbReference type="InterPro" id="IPR026669">
    <property type="entry name" value="Arsenite_MeTrfase-like"/>
</dbReference>
<evidence type="ECO:0000256" key="2">
    <source>
        <dbReference type="ARBA" id="ARBA00034521"/>
    </source>
</evidence>
<dbReference type="InterPro" id="IPR029063">
    <property type="entry name" value="SAM-dependent_MTases_sf"/>
</dbReference>
<dbReference type="Gene3D" id="3.40.5.100">
    <property type="match status" value="1"/>
</dbReference>
<keyword evidence="8" id="KW-0808">Transferase</keyword>
<dbReference type="OrthoDB" id="8300214at2759"/>
<feature type="domain" description="Methyltransferase" evidence="7">
    <location>
        <begin position="81"/>
        <end position="235"/>
    </location>
</feature>
<gene>
    <name evidence="8" type="ORF">IRJ41_006495</name>
</gene>
<comment type="catalytic activity">
    <reaction evidence="5">
        <text>arsenic triglutathione + 2 [thioredoxin]-dithiol + 2 S-adenosyl-L-methionine + H2O = dimethylarsinous acid + 2 [thioredoxin]-disulfide + 3 glutathione + 2 S-adenosyl-L-homocysteine + 2 H(+)</text>
        <dbReference type="Rhea" id="RHEA:69464"/>
        <dbReference type="Rhea" id="RHEA-COMP:10698"/>
        <dbReference type="Rhea" id="RHEA-COMP:10700"/>
        <dbReference type="ChEBI" id="CHEBI:15377"/>
        <dbReference type="ChEBI" id="CHEBI:15378"/>
        <dbReference type="ChEBI" id="CHEBI:23808"/>
        <dbReference type="ChEBI" id="CHEBI:29950"/>
        <dbReference type="ChEBI" id="CHEBI:50058"/>
        <dbReference type="ChEBI" id="CHEBI:57856"/>
        <dbReference type="ChEBI" id="CHEBI:57925"/>
        <dbReference type="ChEBI" id="CHEBI:59789"/>
        <dbReference type="ChEBI" id="CHEBI:183640"/>
        <dbReference type="EC" id="2.1.1.137"/>
    </reaction>
</comment>
<evidence type="ECO:0000259" key="7">
    <source>
        <dbReference type="Pfam" id="PF13847"/>
    </source>
</evidence>
<evidence type="ECO:0000256" key="3">
    <source>
        <dbReference type="ARBA" id="ARBA00034545"/>
    </source>
</evidence>
<organism evidence="8 9">
    <name type="scientific">Triplophysa rosa</name>
    <name type="common">Cave loach</name>
    <dbReference type="NCBI Taxonomy" id="992332"/>
    <lineage>
        <taxon>Eukaryota</taxon>
        <taxon>Metazoa</taxon>
        <taxon>Chordata</taxon>
        <taxon>Craniata</taxon>
        <taxon>Vertebrata</taxon>
        <taxon>Euteleostomi</taxon>
        <taxon>Actinopterygii</taxon>
        <taxon>Neopterygii</taxon>
        <taxon>Teleostei</taxon>
        <taxon>Ostariophysi</taxon>
        <taxon>Cypriniformes</taxon>
        <taxon>Nemacheilidae</taxon>
        <taxon>Triplophysa</taxon>
    </lineage>
</organism>
<evidence type="ECO:0000256" key="1">
    <source>
        <dbReference type="ARBA" id="ARBA00034487"/>
    </source>
</evidence>
<dbReference type="Proteomes" id="UP001059041">
    <property type="component" value="Linkage Group LG10"/>
</dbReference>
<dbReference type="EC" id="2.1.1.137" evidence="2"/>
<evidence type="ECO:0000256" key="6">
    <source>
        <dbReference type="ARBA" id="ARBA00048428"/>
    </source>
</evidence>